<keyword evidence="2" id="KW-1185">Reference proteome</keyword>
<dbReference type="AlphaFoldDB" id="A0A4Y2LKX5"/>
<dbReference type="EMBL" id="BGPR01006018">
    <property type="protein sequence ID" value="GBN15388.1"/>
    <property type="molecule type" value="Genomic_DNA"/>
</dbReference>
<proteinExistence type="predicted"/>
<name>A0A4Y2LKX5_ARAVE</name>
<accession>A0A4Y2LKX5</accession>
<dbReference type="Proteomes" id="UP000499080">
    <property type="component" value="Unassembled WGS sequence"/>
</dbReference>
<dbReference type="PANTHER" id="PTHR47326:SF1">
    <property type="entry name" value="HTH PSQ-TYPE DOMAIN-CONTAINING PROTEIN"/>
    <property type="match status" value="1"/>
</dbReference>
<sequence length="312" mass="35933">MVLCVLLNVSTSHENFLLTLQNRLCQHTAELNHVWYKNHMDFMYYVNGDGTSYLFTRDRYYKKDVSAGLHDKADGPHTTRQTILKVIKRLRETGCVPNRPRVRGPRNVGRKVQPEYVLASALAYPQSSIKLISENCGLSNSRVWTILNESGAHPYRSIPVQGLRRRDAERRYTLIGPVFYKGTLTEQRYLELLQDVITDFVENLPLHQLRNVWFQHYGAPAHKISNVKQYLMETIQNPVIGYGGFVEWLSRSPDLTPLDVFLWGHIKGQVYATPPPPLQDLRRRITDICASVTPTMLYNVQGDFQSIVKMCI</sequence>
<reference evidence="1 2" key="1">
    <citation type="journal article" date="2019" name="Sci. Rep.">
        <title>Orb-weaving spider Araneus ventricosus genome elucidates the spidroin gene catalogue.</title>
        <authorList>
            <person name="Kono N."/>
            <person name="Nakamura H."/>
            <person name="Ohtoshi R."/>
            <person name="Moran D.A.P."/>
            <person name="Shinohara A."/>
            <person name="Yoshida Y."/>
            <person name="Fujiwara M."/>
            <person name="Mori M."/>
            <person name="Tomita M."/>
            <person name="Arakawa K."/>
        </authorList>
    </citation>
    <scope>NUCLEOTIDE SEQUENCE [LARGE SCALE GENOMIC DNA]</scope>
</reference>
<protein>
    <recommendedName>
        <fullName evidence="3">DUF4817 domain-containing protein</fullName>
    </recommendedName>
</protein>
<evidence type="ECO:0000313" key="1">
    <source>
        <dbReference type="EMBL" id="GBN15388.1"/>
    </source>
</evidence>
<gene>
    <name evidence="1" type="ORF">AVEN_122839_1</name>
</gene>
<comment type="caution">
    <text evidence="1">The sequence shown here is derived from an EMBL/GenBank/DDBJ whole genome shotgun (WGS) entry which is preliminary data.</text>
</comment>
<dbReference type="Gene3D" id="3.30.420.10">
    <property type="entry name" value="Ribonuclease H-like superfamily/Ribonuclease H"/>
    <property type="match status" value="1"/>
</dbReference>
<dbReference type="InterPro" id="IPR036397">
    <property type="entry name" value="RNaseH_sf"/>
</dbReference>
<organism evidence="1 2">
    <name type="scientific">Araneus ventricosus</name>
    <name type="common">Orbweaver spider</name>
    <name type="synonym">Epeira ventricosa</name>
    <dbReference type="NCBI Taxonomy" id="182803"/>
    <lineage>
        <taxon>Eukaryota</taxon>
        <taxon>Metazoa</taxon>
        <taxon>Ecdysozoa</taxon>
        <taxon>Arthropoda</taxon>
        <taxon>Chelicerata</taxon>
        <taxon>Arachnida</taxon>
        <taxon>Araneae</taxon>
        <taxon>Araneomorphae</taxon>
        <taxon>Entelegynae</taxon>
        <taxon>Araneoidea</taxon>
        <taxon>Araneidae</taxon>
        <taxon>Araneus</taxon>
    </lineage>
</organism>
<dbReference type="OrthoDB" id="6435261at2759"/>
<dbReference type="PANTHER" id="PTHR47326">
    <property type="entry name" value="TRANSPOSABLE ELEMENT TC3 TRANSPOSASE-LIKE PROTEIN"/>
    <property type="match status" value="1"/>
</dbReference>
<dbReference type="GO" id="GO:0003676">
    <property type="term" value="F:nucleic acid binding"/>
    <property type="evidence" value="ECO:0007669"/>
    <property type="project" value="InterPro"/>
</dbReference>
<evidence type="ECO:0008006" key="3">
    <source>
        <dbReference type="Google" id="ProtNLM"/>
    </source>
</evidence>
<evidence type="ECO:0000313" key="2">
    <source>
        <dbReference type="Proteomes" id="UP000499080"/>
    </source>
</evidence>